<feature type="transmembrane region" description="Helical" evidence="1">
    <location>
        <begin position="49"/>
        <end position="73"/>
    </location>
</feature>
<name>A0A220SWT1_9EURY</name>
<geneLocation type="plasmid" evidence="2">
    <name>pR1SE2</name>
</geneLocation>
<accession>A0A220SWT1</accession>
<feature type="transmembrane region" description="Helical" evidence="1">
    <location>
        <begin position="93"/>
        <end position="117"/>
    </location>
</feature>
<keyword evidence="1" id="KW-0472">Membrane</keyword>
<dbReference type="AlphaFoldDB" id="A0A220SWT1"/>
<feature type="transmembrane region" description="Helical" evidence="1">
    <location>
        <begin position="24"/>
        <end position="42"/>
    </location>
</feature>
<evidence type="ECO:0000313" key="2">
    <source>
        <dbReference type="EMBL" id="ASK38182.1"/>
    </source>
</evidence>
<organism evidence="2">
    <name type="scientific">Halorubrum lacusprofundi</name>
    <dbReference type="NCBI Taxonomy" id="2247"/>
    <lineage>
        <taxon>Archaea</taxon>
        <taxon>Methanobacteriati</taxon>
        <taxon>Methanobacteriota</taxon>
        <taxon>Stenosarchaea group</taxon>
        <taxon>Halobacteria</taxon>
        <taxon>Halobacteriales</taxon>
        <taxon>Haloferacaceae</taxon>
        <taxon>Halorubrum</taxon>
    </lineage>
</organism>
<dbReference type="EMBL" id="KX906370">
    <property type="protein sequence ID" value="ASK38182.1"/>
    <property type="molecule type" value="Genomic_DNA"/>
</dbReference>
<protein>
    <submittedName>
        <fullName evidence="2">Uncharacterized protein</fullName>
    </submittedName>
</protein>
<reference evidence="2" key="1">
    <citation type="submission" date="2016-09" db="EMBL/GenBank/DDBJ databases">
        <title>A plasmid goes viral.</title>
        <authorList>
            <person name="Erdmann S."/>
            <person name="Tschitschko B."/>
            <person name="Cavicchioli R."/>
        </authorList>
    </citation>
    <scope>NUCLEOTIDE SEQUENCE</scope>
    <source>
        <strain evidence="2">HLS1</strain>
        <plasmid evidence="2">pR1SE2</plasmid>
    </source>
</reference>
<keyword evidence="1" id="KW-1133">Transmembrane helix</keyword>
<evidence type="ECO:0000256" key="1">
    <source>
        <dbReference type="SAM" id="Phobius"/>
    </source>
</evidence>
<proteinExistence type="predicted"/>
<keyword evidence="1" id="KW-0812">Transmembrane</keyword>
<sequence>MTAVAQPATLPDLLGEIETRLRETLVFAWIGFVVLAAWVAPFDRLRYRVAFAVGAWTVASLVIGILGSVFRNAGRRVEYGTPLEPLDILLEGVAYGIASSLSTVTSGLAVAIAYVLVARFGGVSTE</sequence>
<keyword evidence="2" id="KW-0614">Plasmid</keyword>